<dbReference type="InterPro" id="IPR003661">
    <property type="entry name" value="HisK_dim/P_dom"/>
</dbReference>
<keyword evidence="8 11" id="KW-1133">Transmembrane helix</keyword>
<dbReference type="OrthoDB" id="9786919at2"/>
<comment type="catalytic activity">
    <reaction evidence="1">
        <text>ATP + protein L-histidine = ADP + protein N-phospho-L-histidine.</text>
        <dbReference type="EC" id="2.7.13.3"/>
    </reaction>
</comment>
<dbReference type="Pfam" id="PF02518">
    <property type="entry name" value="HATPase_c"/>
    <property type="match status" value="1"/>
</dbReference>
<dbReference type="Gene3D" id="6.10.340.10">
    <property type="match status" value="1"/>
</dbReference>
<dbReference type="CDD" id="cd00075">
    <property type="entry name" value="HATPase"/>
    <property type="match status" value="1"/>
</dbReference>
<dbReference type="EMBL" id="BFFO01000010">
    <property type="protein sequence ID" value="GBG97347.1"/>
    <property type="molecule type" value="Genomic_DNA"/>
</dbReference>
<organism evidence="14 15">
    <name type="scientific">Lactococcus termiticola</name>
    <dbReference type="NCBI Taxonomy" id="2169526"/>
    <lineage>
        <taxon>Bacteria</taxon>
        <taxon>Bacillati</taxon>
        <taxon>Bacillota</taxon>
        <taxon>Bacilli</taxon>
        <taxon>Lactobacillales</taxon>
        <taxon>Streptococcaceae</taxon>
        <taxon>Lactococcus</taxon>
    </lineage>
</organism>
<evidence type="ECO:0000256" key="1">
    <source>
        <dbReference type="ARBA" id="ARBA00000085"/>
    </source>
</evidence>
<dbReference type="GO" id="GO:0000155">
    <property type="term" value="F:phosphorelay sensor kinase activity"/>
    <property type="evidence" value="ECO:0007669"/>
    <property type="project" value="InterPro"/>
</dbReference>
<accession>A0A2R5HH05</accession>
<keyword evidence="10 11" id="KW-0472">Membrane</keyword>
<dbReference type="AlphaFoldDB" id="A0A2R5HH05"/>
<evidence type="ECO:0000313" key="15">
    <source>
        <dbReference type="Proteomes" id="UP000245021"/>
    </source>
</evidence>
<dbReference type="Gene3D" id="3.30.565.10">
    <property type="entry name" value="Histidine kinase-like ATPase, C-terminal domain"/>
    <property type="match status" value="1"/>
</dbReference>
<dbReference type="PRINTS" id="PR00344">
    <property type="entry name" value="BCTRLSENSOR"/>
</dbReference>
<gene>
    <name evidence="14" type="ORF">NtB2_01486</name>
</gene>
<dbReference type="InterPro" id="IPR050428">
    <property type="entry name" value="TCS_sensor_his_kinase"/>
</dbReference>
<dbReference type="PANTHER" id="PTHR45436:SF5">
    <property type="entry name" value="SENSOR HISTIDINE KINASE TRCS"/>
    <property type="match status" value="1"/>
</dbReference>
<evidence type="ECO:0000256" key="3">
    <source>
        <dbReference type="ARBA" id="ARBA00012438"/>
    </source>
</evidence>
<protein>
    <recommendedName>
        <fullName evidence="3">histidine kinase</fullName>
        <ecNumber evidence="3">2.7.13.3</ecNumber>
    </recommendedName>
</protein>
<evidence type="ECO:0000256" key="8">
    <source>
        <dbReference type="ARBA" id="ARBA00022989"/>
    </source>
</evidence>
<dbReference type="RefSeq" id="WP_109246304.1">
    <property type="nucleotide sequence ID" value="NZ_BFFO01000010.1"/>
</dbReference>
<keyword evidence="4" id="KW-0597">Phosphoprotein</keyword>
<evidence type="ECO:0000256" key="10">
    <source>
        <dbReference type="ARBA" id="ARBA00023136"/>
    </source>
</evidence>
<dbReference type="InterPro" id="IPR003594">
    <property type="entry name" value="HATPase_dom"/>
</dbReference>
<dbReference type="CDD" id="cd00082">
    <property type="entry name" value="HisKA"/>
    <property type="match status" value="1"/>
</dbReference>
<dbReference type="PROSITE" id="PS50109">
    <property type="entry name" value="HIS_KIN"/>
    <property type="match status" value="1"/>
</dbReference>
<feature type="transmembrane region" description="Helical" evidence="11">
    <location>
        <begin position="142"/>
        <end position="164"/>
    </location>
</feature>
<feature type="transmembrane region" description="Helical" evidence="11">
    <location>
        <begin position="21"/>
        <end position="42"/>
    </location>
</feature>
<dbReference type="InterPro" id="IPR036890">
    <property type="entry name" value="HATPase_C_sf"/>
</dbReference>
<dbReference type="Proteomes" id="UP000245021">
    <property type="component" value="Unassembled WGS sequence"/>
</dbReference>
<reference evidence="14 15" key="1">
    <citation type="journal article" date="2018" name="Genome Announc.">
        <title>Draft Genome Sequence of Lactococcus sp. Strain NtB2 (JCM 32569), Isolated from the Gut of the Higher Termite Nasutitermes takasagoensis.</title>
        <authorList>
            <person name="Noda S."/>
            <person name="Aihara C."/>
            <person name="Yuki M."/>
            <person name="Ohkuma M."/>
        </authorList>
    </citation>
    <scope>NUCLEOTIDE SEQUENCE [LARGE SCALE GENOMIC DNA]</scope>
    <source>
        <strain evidence="14 15">NtB2</strain>
    </source>
</reference>
<evidence type="ECO:0000259" key="13">
    <source>
        <dbReference type="PROSITE" id="PS50885"/>
    </source>
</evidence>
<comment type="subcellular location">
    <subcellularLocation>
        <location evidence="2">Membrane</location>
    </subcellularLocation>
</comment>
<evidence type="ECO:0000256" key="2">
    <source>
        <dbReference type="ARBA" id="ARBA00004370"/>
    </source>
</evidence>
<dbReference type="InterPro" id="IPR036097">
    <property type="entry name" value="HisK_dim/P_sf"/>
</dbReference>
<sequence>MNNKKTKARTSEQLIRRIFRRIVLLMALLNIIAVVSYNIVLVGQSEAHGLMSAMQRYDENELENMEFKTLDGFDEQTNFIRITMPDGDRVTSRGTTEFLSKESFRIGQLMVSRAGVFDYVKMKKDGTTFEVWLSDAVLIRNGMVMLSIMIGIVLLTYFLGLILIRRYSKRLSQPITELASAVKNSDMDLLVPENPTEVRDLAINFNQLIHRLNMKIDQEAQFVSDASHELRTPVTAISGHVNLLKRRWHDHPEIVDESLDYLGAEADRLKTLIEALLSLSRNEQKDPKKEAVKLSDLVEMVNRRLSKVLKQELLIEGEEPGATVTTDPLALQEILTIFLENAGLYSADDDKIILKYNAKEIQVIDRGAGIPDEEKLKIFDRFYRVDKSRSETEGTGLGLAIAEQYAKKNGLRLLVTDNPEGGSVFHILF</sequence>
<evidence type="ECO:0000256" key="6">
    <source>
        <dbReference type="ARBA" id="ARBA00022692"/>
    </source>
</evidence>
<evidence type="ECO:0000256" key="7">
    <source>
        <dbReference type="ARBA" id="ARBA00022777"/>
    </source>
</evidence>
<name>A0A2R5HH05_9LACT</name>
<comment type="caution">
    <text evidence="14">The sequence shown here is derived from an EMBL/GenBank/DDBJ whole genome shotgun (WGS) entry which is preliminary data.</text>
</comment>
<dbReference type="EC" id="2.7.13.3" evidence="3"/>
<dbReference type="GO" id="GO:0005886">
    <property type="term" value="C:plasma membrane"/>
    <property type="evidence" value="ECO:0007669"/>
    <property type="project" value="TreeGrafter"/>
</dbReference>
<dbReference type="InterPro" id="IPR004358">
    <property type="entry name" value="Sig_transdc_His_kin-like_C"/>
</dbReference>
<feature type="domain" description="Histidine kinase" evidence="12">
    <location>
        <begin position="225"/>
        <end position="429"/>
    </location>
</feature>
<keyword evidence="7 14" id="KW-0418">Kinase</keyword>
<keyword evidence="9" id="KW-0902">Two-component regulatory system</keyword>
<dbReference type="Pfam" id="PF00512">
    <property type="entry name" value="HisKA"/>
    <property type="match status" value="1"/>
</dbReference>
<evidence type="ECO:0000256" key="5">
    <source>
        <dbReference type="ARBA" id="ARBA00022679"/>
    </source>
</evidence>
<keyword evidence="15" id="KW-1185">Reference proteome</keyword>
<keyword evidence="5" id="KW-0808">Transferase</keyword>
<dbReference type="SMART" id="SM00387">
    <property type="entry name" value="HATPase_c"/>
    <property type="match status" value="1"/>
</dbReference>
<keyword evidence="6 11" id="KW-0812">Transmembrane</keyword>
<evidence type="ECO:0000313" key="14">
    <source>
        <dbReference type="EMBL" id="GBG97347.1"/>
    </source>
</evidence>
<dbReference type="SUPFAM" id="SSF55874">
    <property type="entry name" value="ATPase domain of HSP90 chaperone/DNA topoisomerase II/histidine kinase"/>
    <property type="match status" value="1"/>
</dbReference>
<evidence type="ECO:0000256" key="11">
    <source>
        <dbReference type="SAM" id="Phobius"/>
    </source>
</evidence>
<dbReference type="SUPFAM" id="SSF47384">
    <property type="entry name" value="Homodimeric domain of signal transducing histidine kinase"/>
    <property type="match status" value="1"/>
</dbReference>
<dbReference type="SMART" id="SM00388">
    <property type="entry name" value="HisKA"/>
    <property type="match status" value="1"/>
</dbReference>
<dbReference type="InterPro" id="IPR003660">
    <property type="entry name" value="HAMP_dom"/>
</dbReference>
<dbReference type="PROSITE" id="PS50885">
    <property type="entry name" value="HAMP"/>
    <property type="match status" value="1"/>
</dbReference>
<dbReference type="Gene3D" id="1.10.287.130">
    <property type="match status" value="1"/>
</dbReference>
<evidence type="ECO:0000259" key="12">
    <source>
        <dbReference type="PROSITE" id="PS50109"/>
    </source>
</evidence>
<evidence type="ECO:0000256" key="4">
    <source>
        <dbReference type="ARBA" id="ARBA00022553"/>
    </source>
</evidence>
<dbReference type="PANTHER" id="PTHR45436">
    <property type="entry name" value="SENSOR HISTIDINE KINASE YKOH"/>
    <property type="match status" value="1"/>
</dbReference>
<proteinExistence type="predicted"/>
<dbReference type="InterPro" id="IPR005467">
    <property type="entry name" value="His_kinase_dom"/>
</dbReference>
<dbReference type="FunFam" id="1.10.287.130:FF:000001">
    <property type="entry name" value="Two-component sensor histidine kinase"/>
    <property type="match status" value="1"/>
</dbReference>
<feature type="domain" description="HAMP" evidence="13">
    <location>
        <begin position="169"/>
        <end position="217"/>
    </location>
</feature>
<evidence type="ECO:0000256" key="9">
    <source>
        <dbReference type="ARBA" id="ARBA00023012"/>
    </source>
</evidence>